<keyword evidence="2" id="KW-1185">Reference proteome</keyword>
<sequence length="495" mass="54556">MSLAVRFQGIEKQFGPVRVLHGVTFDIAPGRIYGLLGENGAGKSTLMKILAGYERANAGELYIDERQRDFASLRDAEHAGIVLIHQELNLADHLSITQNMFLGHELKKGFFLDEPAMREAARARLSDVGLHKNPDTKVRDLIVAEKQLVEIAKAMLRDARLLIMDEPTATLTPSETQRLFGLMARLKEAGTTIVYISHKLDEVERVTDEVIVMRDGRFVARAPTDELTRQQMANLMVGREVSDMFPDKPSLAADAPVAFEVEGASVPGWAEGIGFSVKKGEVFGFAGLVGAGRTELFEALVGLRPLSAGRVVIDGKTVNLKNPREAMRQGLTYLSEDRKGRGLHVDMALKDNLTMMTLERYAHPFIDMHAERDALKKAVNDFGIRTGNTTIRARMLSGGNQQKLALAKFLNPDPRVIVLDEPTRGVDVGAKRDIYFLIHRLAAEGRAVIVISSELIELIGLCHRVAVMRAGELVTTLGMDLLTEERLIAHATGTH</sequence>
<protein>
    <submittedName>
        <fullName evidence="1">Sugar ABC transporter ATP-binding protein</fullName>
    </submittedName>
</protein>
<dbReference type="EMBL" id="BPUR01000015">
    <property type="protein sequence ID" value="GJH19569.1"/>
    <property type="molecule type" value="Genomic_DNA"/>
</dbReference>
<keyword evidence="1" id="KW-0547">Nucleotide-binding</keyword>
<organism evidence="1 2">
    <name type="scientific">Caballeronia novacaledonica</name>
    <dbReference type="NCBI Taxonomy" id="1544861"/>
    <lineage>
        <taxon>Bacteria</taxon>
        <taxon>Pseudomonadati</taxon>
        <taxon>Pseudomonadota</taxon>
        <taxon>Betaproteobacteria</taxon>
        <taxon>Burkholderiales</taxon>
        <taxon>Burkholderiaceae</taxon>
        <taxon>Caballeronia</taxon>
    </lineage>
</organism>
<accession>A0ACB5QWK3</accession>
<proteinExistence type="predicted"/>
<comment type="caution">
    <text evidence="1">The sequence shown here is derived from an EMBL/GenBank/DDBJ whole genome shotgun (WGS) entry which is preliminary data.</text>
</comment>
<reference evidence="1" key="1">
    <citation type="submission" date="2021-09" db="EMBL/GenBank/DDBJ databases">
        <title>Isolation and characterization of 3-chlorobenzoate degrading bacteria from soils in Shizuoka.</title>
        <authorList>
            <person name="Ifat A."/>
            <person name="Ogawa N."/>
            <person name="Kimbara K."/>
            <person name="Moriuchi R."/>
            <person name="Dohra H."/>
            <person name="Shintani M."/>
        </authorList>
    </citation>
    <scope>NUCLEOTIDE SEQUENCE</scope>
    <source>
        <strain evidence="1">19CS2-2</strain>
    </source>
</reference>
<dbReference type="Proteomes" id="UP001055013">
    <property type="component" value="Unassembled WGS sequence"/>
</dbReference>
<gene>
    <name evidence="1" type="ORF">CBA19CS22_23525</name>
</gene>
<name>A0ACB5QWK3_9BURK</name>
<keyword evidence="1" id="KW-0067">ATP-binding</keyword>
<evidence type="ECO:0000313" key="1">
    <source>
        <dbReference type="EMBL" id="GJH19569.1"/>
    </source>
</evidence>
<evidence type="ECO:0000313" key="2">
    <source>
        <dbReference type="Proteomes" id="UP001055013"/>
    </source>
</evidence>